<proteinExistence type="predicted"/>
<evidence type="ECO:0008006" key="11">
    <source>
        <dbReference type="Google" id="ProtNLM"/>
    </source>
</evidence>
<keyword evidence="10" id="KW-1185">Reference proteome</keyword>
<dbReference type="Pfam" id="PF07227">
    <property type="entry name" value="PHD_Oberon"/>
    <property type="match status" value="1"/>
</dbReference>
<evidence type="ECO:0000259" key="6">
    <source>
        <dbReference type="Pfam" id="PF07227"/>
    </source>
</evidence>
<evidence type="ECO:0000313" key="9">
    <source>
        <dbReference type="EMBL" id="KAF7112183.1"/>
    </source>
</evidence>
<evidence type="ECO:0000256" key="3">
    <source>
        <dbReference type="ARBA" id="ARBA00022771"/>
    </source>
</evidence>
<comment type="caution">
    <text evidence="9">The sequence shown here is derived from an EMBL/GenBank/DDBJ whole genome shotgun (WGS) entry which is preliminary data.</text>
</comment>
<keyword evidence="2" id="KW-0479">Metal-binding</keyword>
<evidence type="ECO:0000256" key="2">
    <source>
        <dbReference type="ARBA" id="ARBA00022723"/>
    </source>
</evidence>
<dbReference type="EMBL" id="WJXA01000552">
    <property type="protein sequence ID" value="KAF7112183.1"/>
    <property type="molecule type" value="Genomic_DNA"/>
</dbReference>
<protein>
    <recommendedName>
        <fullName evidence="11">Oberon PHD finger domain-containing protein</fullName>
    </recommendedName>
</protein>
<accession>A0A834FU28</accession>
<dbReference type="InterPro" id="IPR056034">
    <property type="entry name" value="DUF7615"/>
</dbReference>
<evidence type="ECO:0000256" key="4">
    <source>
        <dbReference type="ARBA" id="ARBA00022833"/>
    </source>
</evidence>
<dbReference type="PANTHER" id="PTHR33345:SF6">
    <property type="entry name" value="OS03G0747200 PROTEIN"/>
    <property type="match status" value="1"/>
</dbReference>
<keyword evidence="4" id="KW-0862">Zinc</keyword>
<feature type="domain" description="DUF7615" evidence="8">
    <location>
        <begin position="422"/>
        <end position="525"/>
    </location>
</feature>
<keyword evidence="5" id="KW-0539">Nucleus</keyword>
<evidence type="ECO:0000256" key="5">
    <source>
        <dbReference type="ARBA" id="ARBA00023242"/>
    </source>
</evidence>
<sequence>MSFQSNTHSRCGRSVHFSCHDDISHAFTVDFLSCRAIHAELQALIFRSYPWIFSPLNLSQKELALSGGVKKNQSHLYPVSAGDSGEGLPYAPVDWPFPGDTWSWKVGQRIANHGHFLDRYLYPPLRFQKAKRASFSFKSKLSVEQYVRATFPGADVDAFFSSFSWKVPAKKFSGTEEELTIVEMPSEEEIVEDLGSDSPIGSLACKAGNKKCRSLVEASNFPSEAMACDVCCSEPGFCRDCCCILCCKTTNSAYGGFSFIRCEAMISNGIICGHIAHIECALRSYMAGTVGGSIGLDAEYYCRRCDKRTELVSHVTKLFRSCESIDSRDAVEKILSVGACVLRGSQKTSAKGLLRCIEFAMSKLESVTQLGDIWKTEDVSAITAGGLSNHGSDVSEVKNYHETPGSGTGSRQILSGNFNLEIDSLKLEEEIDQVLRALRKAQQTEYKIAEERLLAQKNCLLNLYQQLDKERSELSMATSSDDQDALLEAVLKRVDQIKREIVKLRDMEVVAKGFGKTSKDILDQHFGFETE</sequence>
<dbReference type="InterPro" id="IPR055508">
    <property type="entry name" value="DUF7081"/>
</dbReference>
<dbReference type="InterPro" id="IPR032881">
    <property type="entry name" value="Oberon-like_PHD"/>
</dbReference>
<evidence type="ECO:0000259" key="7">
    <source>
        <dbReference type="Pfam" id="PF23299"/>
    </source>
</evidence>
<name>A0A834FU28_RHOSS</name>
<keyword evidence="3" id="KW-0863">Zinc-finger</keyword>
<feature type="domain" description="Oberon-like PHD finger" evidence="6">
    <location>
        <begin position="208"/>
        <end position="340"/>
    </location>
</feature>
<organism evidence="9 10">
    <name type="scientific">Rhododendron simsii</name>
    <name type="common">Sims's rhododendron</name>
    <dbReference type="NCBI Taxonomy" id="118357"/>
    <lineage>
        <taxon>Eukaryota</taxon>
        <taxon>Viridiplantae</taxon>
        <taxon>Streptophyta</taxon>
        <taxon>Embryophyta</taxon>
        <taxon>Tracheophyta</taxon>
        <taxon>Spermatophyta</taxon>
        <taxon>Magnoliopsida</taxon>
        <taxon>eudicotyledons</taxon>
        <taxon>Gunneridae</taxon>
        <taxon>Pentapetalae</taxon>
        <taxon>asterids</taxon>
        <taxon>Ericales</taxon>
        <taxon>Ericaceae</taxon>
        <taxon>Ericoideae</taxon>
        <taxon>Rhodoreae</taxon>
        <taxon>Rhododendron</taxon>
    </lineage>
</organism>
<evidence type="ECO:0000256" key="1">
    <source>
        <dbReference type="ARBA" id="ARBA00004123"/>
    </source>
</evidence>
<dbReference type="PANTHER" id="PTHR33345">
    <property type="entry name" value="ADAPTER PROTEIN, PUTATIVE-RELATED"/>
    <property type="match status" value="1"/>
</dbReference>
<gene>
    <name evidence="9" type="ORF">RHSIM_RhsimUnG0259000</name>
</gene>
<evidence type="ECO:0000259" key="8">
    <source>
        <dbReference type="Pfam" id="PF24590"/>
    </source>
</evidence>
<dbReference type="Pfam" id="PF23299">
    <property type="entry name" value="DUF7081"/>
    <property type="match status" value="1"/>
</dbReference>
<dbReference type="GO" id="GO:0005634">
    <property type="term" value="C:nucleus"/>
    <property type="evidence" value="ECO:0007669"/>
    <property type="project" value="UniProtKB-SubCell"/>
</dbReference>
<feature type="domain" description="DUF7081" evidence="7">
    <location>
        <begin position="78"/>
        <end position="169"/>
    </location>
</feature>
<dbReference type="OrthoDB" id="1852608at2759"/>
<dbReference type="Proteomes" id="UP000626092">
    <property type="component" value="Unassembled WGS sequence"/>
</dbReference>
<evidence type="ECO:0000313" key="10">
    <source>
        <dbReference type="Proteomes" id="UP000626092"/>
    </source>
</evidence>
<comment type="subcellular location">
    <subcellularLocation>
        <location evidence="1">Nucleus</location>
    </subcellularLocation>
</comment>
<dbReference type="AlphaFoldDB" id="A0A834FU28"/>
<dbReference type="GO" id="GO:0008270">
    <property type="term" value="F:zinc ion binding"/>
    <property type="evidence" value="ECO:0007669"/>
    <property type="project" value="UniProtKB-KW"/>
</dbReference>
<dbReference type="Pfam" id="PF24590">
    <property type="entry name" value="DUF7615"/>
    <property type="match status" value="1"/>
</dbReference>
<reference evidence="9" key="1">
    <citation type="submission" date="2019-11" db="EMBL/GenBank/DDBJ databases">
        <authorList>
            <person name="Liu Y."/>
            <person name="Hou J."/>
            <person name="Li T.-Q."/>
            <person name="Guan C.-H."/>
            <person name="Wu X."/>
            <person name="Wu H.-Z."/>
            <person name="Ling F."/>
            <person name="Zhang R."/>
            <person name="Shi X.-G."/>
            <person name="Ren J.-P."/>
            <person name="Chen E.-F."/>
            <person name="Sun J.-M."/>
        </authorList>
    </citation>
    <scope>NUCLEOTIDE SEQUENCE</scope>
    <source>
        <strain evidence="9">Adult_tree_wgs_1</strain>
        <tissue evidence="9">Leaves</tissue>
    </source>
</reference>